<dbReference type="InterPro" id="IPR014001">
    <property type="entry name" value="Helicase_ATP-bd"/>
</dbReference>
<dbReference type="InterPro" id="IPR041471">
    <property type="entry name" value="UvrB_inter"/>
</dbReference>
<keyword evidence="15" id="KW-0175">Coiled coil</keyword>
<dbReference type="PANTHER" id="PTHR24029:SF0">
    <property type="entry name" value="UVRABC SYSTEM PROTEIN B"/>
    <property type="match status" value="1"/>
</dbReference>
<keyword evidence="7 13" id="KW-0067">ATP-binding</keyword>
<feature type="binding site" evidence="13">
    <location>
        <begin position="38"/>
        <end position="45"/>
    </location>
    <ligand>
        <name>ATP</name>
        <dbReference type="ChEBI" id="CHEBI:30616"/>
    </ligand>
</feature>
<organism evidence="19 20">
    <name type="scientific">Desulfurobacterium pacificum</name>
    <dbReference type="NCBI Taxonomy" id="240166"/>
    <lineage>
        <taxon>Bacteria</taxon>
        <taxon>Pseudomonadati</taxon>
        <taxon>Aquificota</taxon>
        <taxon>Aquificia</taxon>
        <taxon>Desulfurobacteriales</taxon>
        <taxon>Desulfurobacteriaceae</taxon>
        <taxon>Desulfurobacterium</taxon>
    </lineage>
</organism>
<dbReference type="Proteomes" id="UP001157911">
    <property type="component" value="Unassembled WGS sequence"/>
</dbReference>
<keyword evidence="5 13" id="KW-0227">DNA damage</keyword>
<evidence type="ECO:0000256" key="1">
    <source>
        <dbReference type="ARBA" id="ARBA00004496"/>
    </source>
</evidence>
<evidence type="ECO:0000256" key="9">
    <source>
        <dbReference type="ARBA" id="ARBA00023204"/>
    </source>
</evidence>
<comment type="function">
    <text evidence="13">The UvrABC repair system catalyzes the recognition and processing of DNA lesions. A damage recognition complex composed of 2 UvrA and 2 UvrB subunits scans DNA for abnormalities. Upon binding of the UvrA(2)B(2) complex to a putative damaged site, the DNA wraps around one UvrB monomer. DNA wrap is dependent on ATP binding by UvrB and probably causes local melting of the DNA helix, facilitating insertion of UvrB beta-hairpin between the DNA strands. Then UvrB probes one DNA strand for the presence of a lesion. If a lesion is found the UvrA subunits dissociate and the UvrB-DNA preincision complex is formed. This complex is subsequently bound by UvrC and the second UvrB is released. If no lesion is found, the DNA wraps around the other UvrB subunit that will check the other stand for damage.</text>
</comment>
<dbReference type="InterPro" id="IPR036876">
    <property type="entry name" value="UVR_dom_sf"/>
</dbReference>
<dbReference type="CDD" id="cd17916">
    <property type="entry name" value="DEXHc_UvrB"/>
    <property type="match status" value="1"/>
</dbReference>
<dbReference type="NCBIfam" id="TIGR00631">
    <property type="entry name" value="uvrb"/>
    <property type="match status" value="1"/>
</dbReference>
<evidence type="ECO:0000256" key="14">
    <source>
        <dbReference type="RuleBase" id="RU003587"/>
    </source>
</evidence>
<evidence type="ECO:0000259" key="16">
    <source>
        <dbReference type="PROSITE" id="PS50151"/>
    </source>
</evidence>
<dbReference type="HAMAP" id="MF_00204">
    <property type="entry name" value="UvrB"/>
    <property type="match status" value="1"/>
</dbReference>
<dbReference type="CDD" id="cd18790">
    <property type="entry name" value="SF2_C_UvrB"/>
    <property type="match status" value="1"/>
</dbReference>
<feature type="domain" description="Helicase ATP-binding" evidence="17">
    <location>
        <begin position="25"/>
        <end position="158"/>
    </location>
</feature>
<evidence type="ECO:0000256" key="7">
    <source>
        <dbReference type="ARBA" id="ARBA00022840"/>
    </source>
</evidence>
<keyword evidence="9 13" id="KW-0234">DNA repair</keyword>
<dbReference type="InterPro" id="IPR024759">
    <property type="entry name" value="UvrB_YAD/RRR_dom"/>
</dbReference>
<dbReference type="InterPro" id="IPR001650">
    <property type="entry name" value="Helicase_C-like"/>
</dbReference>
<dbReference type="Pfam" id="PF00271">
    <property type="entry name" value="Helicase_C"/>
    <property type="match status" value="1"/>
</dbReference>
<dbReference type="PANTHER" id="PTHR24029">
    <property type="entry name" value="UVRABC SYSTEM PROTEIN B"/>
    <property type="match status" value="1"/>
</dbReference>
<dbReference type="Gene3D" id="3.40.50.300">
    <property type="entry name" value="P-loop containing nucleotide triphosphate hydrolases"/>
    <property type="match status" value="3"/>
</dbReference>
<dbReference type="Gene3D" id="4.10.860.10">
    <property type="entry name" value="UVR domain"/>
    <property type="match status" value="1"/>
</dbReference>
<dbReference type="SUPFAM" id="SSF46600">
    <property type="entry name" value="C-terminal UvrC-binding domain of UvrB"/>
    <property type="match status" value="1"/>
</dbReference>
<evidence type="ECO:0000256" key="12">
    <source>
        <dbReference type="ARBA" id="ARBA00029504"/>
    </source>
</evidence>
<dbReference type="SMART" id="SM00487">
    <property type="entry name" value="DEXDc"/>
    <property type="match status" value="1"/>
</dbReference>
<evidence type="ECO:0000256" key="10">
    <source>
        <dbReference type="ARBA" id="ARBA00023236"/>
    </source>
</evidence>
<comment type="subcellular location">
    <subcellularLocation>
        <location evidence="1 13 14">Cytoplasm</location>
    </subcellularLocation>
</comment>
<gene>
    <name evidence="13" type="primary">uvrB</name>
    <name evidence="19" type="ORF">SAMN06265339_1642</name>
</gene>
<dbReference type="InterPro" id="IPR001943">
    <property type="entry name" value="UVR_dom"/>
</dbReference>
<evidence type="ECO:0000256" key="4">
    <source>
        <dbReference type="ARBA" id="ARBA00022741"/>
    </source>
</evidence>
<dbReference type="SUPFAM" id="SSF52540">
    <property type="entry name" value="P-loop containing nucleoside triphosphate hydrolases"/>
    <property type="match status" value="2"/>
</dbReference>
<evidence type="ECO:0000256" key="11">
    <source>
        <dbReference type="ARBA" id="ARBA00026033"/>
    </source>
</evidence>
<proteinExistence type="inferred from homology"/>
<evidence type="ECO:0000256" key="13">
    <source>
        <dbReference type="HAMAP-Rule" id="MF_00204"/>
    </source>
</evidence>
<reference evidence="19 20" key="1">
    <citation type="submission" date="2017-05" db="EMBL/GenBank/DDBJ databases">
        <authorList>
            <person name="Varghese N."/>
            <person name="Submissions S."/>
        </authorList>
    </citation>
    <scope>NUCLEOTIDE SEQUENCE [LARGE SCALE GENOMIC DNA]</scope>
    <source>
        <strain evidence="19 20">DSM 15522</strain>
    </source>
</reference>
<feature type="domain" description="Helicase C-terminal" evidence="18">
    <location>
        <begin position="429"/>
        <end position="591"/>
    </location>
</feature>
<comment type="similarity">
    <text evidence="2 13 14">Belongs to the UvrB family.</text>
</comment>
<dbReference type="Pfam" id="PF02151">
    <property type="entry name" value="UVR"/>
    <property type="match status" value="1"/>
</dbReference>
<evidence type="ECO:0000256" key="2">
    <source>
        <dbReference type="ARBA" id="ARBA00008533"/>
    </source>
</evidence>
<feature type="domain" description="UVR" evidence="16">
    <location>
        <begin position="623"/>
        <end position="658"/>
    </location>
</feature>
<keyword evidence="3 13" id="KW-0963">Cytoplasm</keyword>
<evidence type="ECO:0000256" key="5">
    <source>
        <dbReference type="ARBA" id="ARBA00022763"/>
    </source>
</evidence>
<evidence type="ECO:0000256" key="6">
    <source>
        <dbReference type="ARBA" id="ARBA00022769"/>
    </source>
</evidence>
<comment type="subunit">
    <text evidence="11 13 14">Forms a heterotetramer with UvrA during the search for lesions. Interacts with UvrC in an incision complex.</text>
</comment>
<name>A0ABY1NV56_9BACT</name>
<dbReference type="InterPro" id="IPR027417">
    <property type="entry name" value="P-loop_NTPase"/>
</dbReference>
<keyword evidence="6 13" id="KW-0228">DNA excision</keyword>
<feature type="short sequence motif" description="Beta-hairpin" evidence="13">
    <location>
        <begin position="91"/>
        <end position="114"/>
    </location>
</feature>
<dbReference type="Pfam" id="PF12344">
    <property type="entry name" value="UvrB"/>
    <property type="match status" value="1"/>
</dbReference>
<evidence type="ECO:0000256" key="15">
    <source>
        <dbReference type="SAM" id="Coils"/>
    </source>
</evidence>
<keyword evidence="8 13" id="KW-0267">Excision nuclease</keyword>
<dbReference type="PROSITE" id="PS51192">
    <property type="entry name" value="HELICASE_ATP_BIND_1"/>
    <property type="match status" value="1"/>
</dbReference>
<dbReference type="RefSeq" id="WP_283401078.1">
    <property type="nucleotide sequence ID" value="NZ_FXUB01000006.1"/>
</dbReference>
<dbReference type="InterPro" id="IPR004807">
    <property type="entry name" value="UvrB"/>
</dbReference>
<evidence type="ECO:0000256" key="3">
    <source>
        <dbReference type="ARBA" id="ARBA00022490"/>
    </source>
</evidence>
<feature type="coiled-coil region" evidence="15">
    <location>
        <begin position="619"/>
        <end position="646"/>
    </location>
</feature>
<comment type="domain">
    <text evidence="13">The beta-hairpin motif is involved in DNA binding.</text>
</comment>
<dbReference type="Pfam" id="PF17757">
    <property type="entry name" value="UvrB_inter"/>
    <property type="match status" value="1"/>
</dbReference>
<dbReference type="EMBL" id="FXUB01000006">
    <property type="protein sequence ID" value="SMP18861.1"/>
    <property type="molecule type" value="Genomic_DNA"/>
</dbReference>
<evidence type="ECO:0000313" key="19">
    <source>
        <dbReference type="EMBL" id="SMP18861.1"/>
    </source>
</evidence>
<sequence>MRKFKVVSPFQPKGDQPKAIRELSEGIRKGLKYQTLLGITGSGKTFTIAKVIEEVQKPTLVISHNKVLAAQLYHELKTFFPNNAVEYFISYYDYYQPEAYIPSRDLYIEKDCSINPVIDRMRHSATVSLLTRRDVIVVSSVSCIYGLGSPDFYKNLSLRFEVGEEIERDEVIRKLVTLGYERSEYDLRPGIFKVRGDVIDIFPADVEDHFIRVELFGDEVDSIVMLDYFNRSVLREFDSYTVYPASHYATPYSRIVEAVKSIERELEERVDFFLKEGKELEAKRIEQRTRYDMELLLEIGHCKGIENYSRHLDGRKPGEPPFTLLDYFPDDFLVIIDESHVTIPQIKAMWRGDRARKFNLVEHGFRLPSAYDNRPLNFEEFLKRVPQAIFVSATPGDFELSISEKVVEQIIRPTGLLDPVVEVKPTEGQIDHLLSEIRERVRRNERVLVTTLTKRSAEELTEYLLEKGVKAKYMHSEIDSVERVEIIRGLRSGEFDVLVGVNLLREGLDLPEVSLVAILDADKEGFLRSTTSLIQTIGRAARNVNGKVILYADRITPSMKKAIEETERRRKIQEEYNKKHGIVPQTVKRSIEASILEDAGVMPFYKIKVSKEEPLPKTEEEVLERIARLEKEMKEAAKNWEFEKAAELRDKIKELRKLLVPAD</sequence>
<dbReference type="SMART" id="SM00490">
    <property type="entry name" value="HELICc"/>
    <property type="match status" value="1"/>
</dbReference>
<dbReference type="PROSITE" id="PS51194">
    <property type="entry name" value="HELICASE_CTER"/>
    <property type="match status" value="1"/>
</dbReference>
<keyword evidence="20" id="KW-1185">Reference proteome</keyword>
<protein>
    <recommendedName>
        <fullName evidence="12 13">UvrABC system protein B</fullName>
        <shortName evidence="13">Protein UvrB</shortName>
    </recommendedName>
    <alternativeName>
        <fullName evidence="13">Excinuclease ABC subunit B</fullName>
    </alternativeName>
</protein>
<dbReference type="PROSITE" id="PS50151">
    <property type="entry name" value="UVR"/>
    <property type="match status" value="1"/>
</dbReference>
<evidence type="ECO:0000313" key="20">
    <source>
        <dbReference type="Proteomes" id="UP001157911"/>
    </source>
</evidence>
<keyword evidence="10 13" id="KW-0742">SOS response</keyword>
<evidence type="ECO:0000259" key="18">
    <source>
        <dbReference type="PROSITE" id="PS51194"/>
    </source>
</evidence>
<comment type="caution">
    <text evidence="19">The sequence shown here is derived from an EMBL/GenBank/DDBJ whole genome shotgun (WGS) entry which is preliminary data.</text>
</comment>
<dbReference type="NCBIfam" id="NF003673">
    <property type="entry name" value="PRK05298.1"/>
    <property type="match status" value="1"/>
</dbReference>
<accession>A0ABY1NV56</accession>
<dbReference type="InterPro" id="IPR006935">
    <property type="entry name" value="Helicase/UvrB_N"/>
</dbReference>
<dbReference type="Pfam" id="PF04851">
    <property type="entry name" value="ResIII"/>
    <property type="match status" value="1"/>
</dbReference>
<evidence type="ECO:0000259" key="17">
    <source>
        <dbReference type="PROSITE" id="PS51192"/>
    </source>
</evidence>
<keyword evidence="4 13" id="KW-0547">Nucleotide-binding</keyword>
<evidence type="ECO:0000256" key="8">
    <source>
        <dbReference type="ARBA" id="ARBA00022881"/>
    </source>
</evidence>